<feature type="compositionally biased region" description="Basic and acidic residues" evidence="1">
    <location>
        <begin position="9"/>
        <end position="21"/>
    </location>
</feature>
<dbReference type="PANTHER" id="PTHR32108">
    <property type="entry name" value="DNA-DIRECTED RNA POLYMERASE SUBUNIT ALPHA"/>
    <property type="match status" value="1"/>
</dbReference>
<dbReference type="EMBL" id="CAEKKB010000001">
    <property type="protein sequence ID" value="CAB4293923.1"/>
    <property type="molecule type" value="Genomic_DNA"/>
</dbReference>
<dbReference type="OrthoDB" id="1418540at2759"/>
<evidence type="ECO:0000313" key="6">
    <source>
        <dbReference type="Proteomes" id="UP000507245"/>
    </source>
</evidence>
<feature type="region of interest" description="Disordered" evidence="1">
    <location>
        <begin position="58"/>
        <end position="86"/>
    </location>
</feature>
<feature type="region of interest" description="Disordered" evidence="1">
    <location>
        <begin position="186"/>
        <end position="208"/>
    </location>
</feature>
<feature type="compositionally biased region" description="Basic and acidic residues" evidence="1">
    <location>
        <begin position="63"/>
        <end position="75"/>
    </location>
</feature>
<dbReference type="Proteomes" id="UP000507245">
    <property type="component" value="Unassembled WGS sequence"/>
</dbReference>
<evidence type="ECO:0000313" key="3">
    <source>
        <dbReference type="EMBL" id="CAB4263407.1"/>
    </source>
</evidence>
<feature type="compositionally biased region" description="Polar residues" evidence="1">
    <location>
        <begin position="76"/>
        <end position="85"/>
    </location>
</feature>
<evidence type="ECO:0000313" key="5">
    <source>
        <dbReference type="Proteomes" id="UP000507222"/>
    </source>
</evidence>
<dbReference type="EMBL" id="CAEKDK010000001">
    <property type="protein sequence ID" value="CAB4263321.1"/>
    <property type="molecule type" value="Genomic_DNA"/>
</dbReference>
<feature type="region of interest" description="Disordered" evidence="1">
    <location>
        <begin position="248"/>
        <end position="307"/>
    </location>
</feature>
<organism evidence="4 6">
    <name type="scientific">Prunus armeniaca</name>
    <name type="common">Apricot</name>
    <name type="synonym">Armeniaca vulgaris</name>
    <dbReference type="NCBI Taxonomy" id="36596"/>
    <lineage>
        <taxon>Eukaryota</taxon>
        <taxon>Viridiplantae</taxon>
        <taxon>Streptophyta</taxon>
        <taxon>Embryophyta</taxon>
        <taxon>Tracheophyta</taxon>
        <taxon>Spermatophyta</taxon>
        <taxon>Magnoliopsida</taxon>
        <taxon>eudicotyledons</taxon>
        <taxon>Gunneridae</taxon>
        <taxon>Pentapetalae</taxon>
        <taxon>rosids</taxon>
        <taxon>fabids</taxon>
        <taxon>Rosales</taxon>
        <taxon>Rosaceae</taxon>
        <taxon>Amygdaloideae</taxon>
        <taxon>Amygdaleae</taxon>
        <taxon>Prunus</taxon>
    </lineage>
</organism>
<feature type="region of interest" description="Disordered" evidence="1">
    <location>
        <begin position="1"/>
        <end position="46"/>
    </location>
</feature>
<evidence type="ECO:0000256" key="1">
    <source>
        <dbReference type="SAM" id="MobiDB-lite"/>
    </source>
</evidence>
<protein>
    <submittedName>
        <fullName evidence="4">Uncharacterized protein</fullName>
    </submittedName>
</protein>
<feature type="compositionally biased region" description="Polar residues" evidence="1">
    <location>
        <begin position="281"/>
        <end position="302"/>
    </location>
</feature>
<dbReference type="Proteomes" id="UP000507222">
    <property type="component" value="Unassembled WGS sequence"/>
</dbReference>
<evidence type="ECO:0000313" key="4">
    <source>
        <dbReference type="EMBL" id="CAB4293923.1"/>
    </source>
</evidence>
<keyword evidence="6" id="KW-1185">Reference proteome</keyword>
<evidence type="ECO:0000313" key="2">
    <source>
        <dbReference type="EMBL" id="CAB4263321.1"/>
    </source>
</evidence>
<reference evidence="4 5" key="2">
    <citation type="submission" date="2020-05" db="EMBL/GenBank/DDBJ databases">
        <authorList>
            <person name="Campoy J."/>
            <person name="Schneeberger K."/>
            <person name="Spophaly S."/>
        </authorList>
    </citation>
    <scope>NUCLEOTIDE SEQUENCE [LARGE SCALE GENOMIC DNA]</scope>
    <source>
        <strain evidence="4">PruArmRojPasFocal</strain>
    </source>
</reference>
<accession>A0A6J5W0B5</accession>
<dbReference type="EMBL" id="CAEKDK010000001">
    <property type="protein sequence ID" value="CAB4263407.1"/>
    <property type="molecule type" value="Genomic_DNA"/>
</dbReference>
<sequence length="322" mass="35788">MEYYNGSAKTERDPPERRGSDPPEVVKSQSMEEVDSLRPASHETESIEYVGVQKWKSISGMRRSRDGTEGSHSRQESQSGKSSRQGFLRKTRLLTLLVFTTGIEQKGKRRFDPVPMPLSQLLPQLIATNLVTTVPPKPVTDPPPKGFDPNARCDYNMGSPGHWTDRCFRLRHKVQDLLDQELLNFETDQGSKPNGNSNDIGLSSNKISSKGRILDPSQLITPPGTRVRLKIKEGEDLPEVAMIASTGGKPAEEALVNKPSGRKHRADKSTDEGNDAPYEHFSSSTGHPRNSVHYSNATTVSTHRYHSDISEYSQYLSSGEET</sequence>
<proteinExistence type="predicted"/>
<name>A0A6J5W0B5_PRUAR</name>
<gene>
    <name evidence="2" type="ORF">CURHAP_LOCUS3463</name>
    <name evidence="3" type="ORF">CURHAP_LOCUS3561</name>
    <name evidence="4" type="ORF">ORAREDHAP_LOCUS3349</name>
</gene>
<reference evidence="6" key="1">
    <citation type="journal article" date="2020" name="Genome Biol.">
        <title>Gamete binning: chromosome-level and haplotype-resolved genome assembly enabled by high-throughput single-cell sequencing of gamete genomes.</title>
        <authorList>
            <person name="Campoy J.A."/>
            <person name="Sun H."/>
            <person name="Goel M."/>
            <person name="Jiao W.-B."/>
            <person name="Folz-Donahue K."/>
            <person name="Wang N."/>
            <person name="Rubio M."/>
            <person name="Liu C."/>
            <person name="Kukat C."/>
            <person name="Ruiz D."/>
            <person name="Huettel B."/>
            <person name="Schneeberger K."/>
        </authorList>
    </citation>
    <scope>NUCLEOTIDE SEQUENCE [LARGE SCALE GENOMIC DNA]</scope>
    <source>
        <strain evidence="6">cv. Rojo Pasion</strain>
    </source>
</reference>
<dbReference type="AlphaFoldDB" id="A0A6J5W0B5"/>